<dbReference type="InterPro" id="IPR005119">
    <property type="entry name" value="LysR_subst-bd"/>
</dbReference>
<dbReference type="Gene3D" id="1.10.10.10">
    <property type="entry name" value="Winged helix-like DNA-binding domain superfamily/Winged helix DNA-binding domain"/>
    <property type="match status" value="1"/>
</dbReference>
<dbReference type="FunFam" id="1.10.10.10:FF:000001">
    <property type="entry name" value="LysR family transcriptional regulator"/>
    <property type="match status" value="1"/>
</dbReference>
<dbReference type="PRINTS" id="PR00039">
    <property type="entry name" value="HTHLYSR"/>
</dbReference>
<evidence type="ECO:0000256" key="1">
    <source>
        <dbReference type="ARBA" id="ARBA00009437"/>
    </source>
</evidence>
<dbReference type="AlphaFoldDB" id="A0A1H6QDD8"/>
<feature type="domain" description="HTH lysR-type" evidence="5">
    <location>
        <begin position="1"/>
        <end position="58"/>
    </location>
</feature>
<dbReference type="GeneID" id="54119482"/>
<dbReference type="GO" id="GO:0003677">
    <property type="term" value="F:DNA binding"/>
    <property type="evidence" value="ECO:0007669"/>
    <property type="project" value="UniProtKB-KW"/>
</dbReference>
<dbReference type="RefSeq" id="WP_033162078.1">
    <property type="nucleotide sequence ID" value="NZ_CACVTN010000088.1"/>
</dbReference>
<evidence type="ECO:0000256" key="2">
    <source>
        <dbReference type="ARBA" id="ARBA00023015"/>
    </source>
</evidence>
<dbReference type="STRING" id="322505.SAMN04487836_11434"/>
<organism evidence="6 7">
    <name type="scientific">Sharpea azabuensis</name>
    <dbReference type="NCBI Taxonomy" id="322505"/>
    <lineage>
        <taxon>Bacteria</taxon>
        <taxon>Bacillati</taxon>
        <taxon>Bacillota</taxon>
        <taxon>Erysipelotrichia</taxon>
        <taxon>Erysipelotrichales</taxon>
        <taxon>Coprobacillaceae</taxon>
        <taxon>Sharpea</taxon>
    </lineage>
</organism>
<dbReference type="OrthoDB" id="9803735at2"/>
<dbReference type="InterPro" id="IPR036388">
    <property type="entry name" value="WH-like_DNA-bd_sf"/>
</dbReference>
<dbReference type="eggNOG" id="COG0583">
    <property type="taxonomic scope" value="Bacteria"/>
</dbReference>
<dbReference type="SUPFAM" id="SSF53850">
    <property type="entry name" value="Periplasmic binding protein-like II"/>
    <property type="match status" value="1"/>
</dbReference>
<dbReference type="EMBL" id="FNYK01000002">
    <property type="protein sequence ID" value="SEI38914.1"/>
    <property type="molecule type" value="Genomic_DNA"/>
</dbReference>
<dbReference type="CDD" id="cd05466">
    <property type="entry name" value="PBP2_LTTR_substrate"/>
    <property type="match status" value="1"/>
</dbReference>
<comment type="similarity">
    <text evidence="1">Belongs to the LysR transcriptional regulatory family.</text>
</comment>
<protein>
    <submittedName>
        <fullName evidence="6">DNA-binding transcriptional regulator, LysR family</fullName>
    </submittedName>
</protein>
<accession>A0A1H6QDD8</accession>
<name>A0A1H6QDD8_9FIRM</name>
<keyword evidence="3 6" id="KW-0238">DNA-binding</keyword>
<keyword evidence="2" id="KW-0805">Transcription regulation</keyword>
<gene>
    <name evidence="6" type="ORF">SAMN04487834_100220</name>
</gene>
<evidence type="ECO:0000313" key="7">
    <source>
        <dbReference type="Proteomes" id="UP000183028"/>
    </source>
</evidence>
<keyword evidence="4" id="KW-0804">Transcription</keyword>
<dbReference type="Gene3D" id="3.40.190.290">
    <property type="match status" value="1"/>
</dbReference>
<dbReference type="SUPFAM" id="SSF46785">
    <property type="entry name" value="Winged helix' DNA-binding domain"/>
    <property type="match status" value="1"/>
</dbReference>
<dbReference type="PANTHER" id="PTHR30346:SF28">
    <property type="entry name" value="HTH-TYPE TRANSCRIPTIONAL REGULATOR CYNR"/>
    <property type="match status" value="1"/>
</dbReference>
<evidence type="ECO:0000259" key="5">
    <source>
        <dbReference type="PROSITE" id="PS50931"/>
    </source>
</evidence>
<dbReference type="PANTHER" id="PTHR30346">
    <property type="entry name" value="TRANSCRIPTIONAL DUAL REGULATOR HCAR-RELATED"/>
    <property type="match status" value="1"/>
</dbReference>
<dbReference type="Proteomes" id="UP000183028">
    <property type="component" value="Unassembled WGS sequence"/>
</dbReference>
<reference evidence="7" key="1">
    <citation type="submission" date="2016-10" db="EMBL/GenBank/DDBJ databases">
        <authorList>
            <person name="Varghese N."/>
        </authorList>
    </citation>
    <scope>NUCLEOTIDE SEQUENCE [LARGE SCALE GENOMIC DNA]</scope>
    <source>
        <strain evidence="7">DSM 20406</strain>
    </source>
</reference>
<sequence length="290" mass="33174">MDIKQMLYFKTIVDEGTISKAAIKLHMAQPPLSMQLKSLEEELGTGLLIRGRRHVTLTSAGRLFYRRACQMLALEELTLHEMKNVSKETLRIGVTSSNSPLLHENAVINYIKDNPTLHLRIKEGTTREIIDNLLAHDIDIGFIRTPFDGLNIKAYFFEKEPMVAIGPQEIIDEKKNHLIDYKDYPLIVHRRYHSVITEYAINTLSFNPNIHIQADDCRTSIFWSHVLSQIAIIPKTALPLIENMNLKAVELEDEALYTAVSIAMRKDDEISQRAKEFIRLFGTQGLKSPH</sequence>
<dbReference type="Pfam" id="PF03466">
    <property type="entry name" value="LysR_substrate"/>
    <property type="match status" value="1"/>
</dbReference>
<evidence type="ECO:0000256" key="3">
    <source>
        <dbReference type="ARBA" id="ARBA00023125"/>
    </source>
</evidence>
<evidence type="ECO:0000313" key="6">
    <source>
        <dbReference type="EMBL" id="SEI38914.1"/>
    </source>
</evidence>
<dbReference type="GO" id="GO:0003700">
    <property type="term" value="F:DNA-binding transcription factor activity"/>
    <property type="evidence" value="ECO:0007669"/>
    <property type="project" value="InterPro"/>
</dbReference>
<dbReference type="GO" id="GO:0032993">
    <property type="term" value="C:protein-DNA complex"/>
    <property type="evidence" value="ECO:0007669"/>
    <property type="project" value="TreeGrafter"/>
</dbReference>
<dbReference type="PROSITE" id="PS50931">
    <property type="entry name" value="HTH_LYSR"/>
    <property type="match status" value="1"/>
</dbReference>
<dbReference type="InterPro" id="IPR000847">
    <property type="entry name" value="LysR_HTH_N"/>
</dbReference>
<dbReference type="InterPro" id="IPR036390">
    <property type="entry name" value="WH_DNA-bd_sf"/>
</dbReference>
<dbReference type="Pfam" id="PF00126">
    <property type="entry name" value="HTH_1"/>
    <property type="match status" value="1"/>
</dbReference>
<keyword evidence="7" id="KW-1185">Reference proteome</keyword>
<proteinExistence type="inferred from homology"/>
<evidence type="ECO:0000256" key="4">
    <source>
        <dbReference type="ARBA" id="ARBA00023163"/>
    </source>
</evidence>